<dbReference type="Proteomes" id="UP000059074">
    <property type="component" value="Unassembled WGS sequence"/>
</dbReference>
<organism evidence="2 3">
    <name type="scientific">Hyphomicrobium sulfonivorans</name>
    <dbReference type="NCBI Taxonomy" id="121290"/>
    <lineage>
        <taxon>Bacteria</taxon>
        <taxon>Pseudomonadati</taxon>
        <taxon>Pseudomonadota</taxon>
        <taxon>Alphaproteobacteria</taxon>
        <taxon>Hyphomicrobiales</taxon>
        <taxon>Hyphomicrobiaceae</taxon>
        <taxon>Hyphomicrobium</taxon>
    </lineage>
</organism>
<keyword evidence="1" id="KW-0472">Membrane</keyword>
<dbReference type="AlphaFoldDB" id="A0A120CXQ7"/>
<feature type="transmembrane region" description="Helical" evidence="1">
    <location>
        <begin position="169"/>
        <end position="195"/>
    </location>
</feature>
<evidence type="ECO:0000313" key="2">
    <source>
        <dbReference type="EMBL" id="KWT71320.1"/>
    </source>
</evidence>
<dbReference type="EMBL" id="LMTR01000025">
    <property type="protein sequence ID" value="KWT71320.1"/>
    <property type="molecule type" value="Genomic_DNA"/>
</dbReference>
<evidence type="ECO:0000313" key="3">
    <source>
        <dbReference type="Proteomes" id="UP000059074"/>
    </source>
</evidence>
<dbReference type="PATRIC" id="fig|121290.4.peg.662"/>
<accession>A0A120CXQ7</accession>
<proteinExistence type="predicted"/>
<comment type="caution">
    <text evidence="2">The sequence shown here is derived from an EMBL/GenBank/DDBJ whole genome shotgun (WGS) entry which is preliminary data.</text>
</comment>
<keyword evidence="3" id="KW-1185">Reference proteome</keyword>
<protein>
    <submittedName>
        <fullName evidence="2">Uncharacterized protein</fullName>
    </submittedName>
</protein>
<reference evidence="2 3" key="1">
    <citation type="submission" date="2015-10" db="EMBL/GenBank/DDBJ databases">
        <title>Transcriptomic analysis of a linuron degrading triple-species bacterial consortium.</title>
        <authorList>
            <person name="Albers P."/>
        </authorList>
    </citation>
    <scope>NUCLEOTIDE SEQUENCE [LARGE SCALE GENOMIC DNA]</scope>
    <source>
        <strain evidence="2 3">WDL6</strain>
    </source>
</reference>
<name>A0A120CXQ7_HYPSL</name>
<keyword evidence="1" id="KW-0812">Transmembrane</keyword>
<evidence type="ECO:0000256" key="1">
    <source>
        <dbReference type="SAM" id="Phobius"/>
    </source>
</evidence>
<keyword evidence="1" id="KW-1133">Transmembrane helix</keyword>
<gene>
    <name evidence="2" type="ORF">APY04_0494</name>
</gene>
<sequence>MVVTNTLRELRRSWRLLTAALLAVGAVLLAIDISDQQGRMDIPQGYAVRMVCEADPESHLWNGGCERIAADIARTEKPSFIELYQAFVTAHHTRIPSPELEHQFRSAACEQGFDLDTQLKGTRYVFVPLRPHFSGACSVAQVEAIMAALDDRDRALLAIEREGLSHAALYAGALANLTEPLVILGVAAVVAALLIL</sequence>